<comment type="caution">
    <text evidence="1">The sequence shown here is derived from an EMBL/GenBank/DDBJ whole genome shotgun (WGS) entry which is preliminary data.</text>
</comment>
<protein>
    <submittedName>
        <fullName evidence="1">Histidine phosphatase family protein</fullName>
    </submittedName>
</protein>
<accession>A0ABT2DA19</accession>
<dbReference type="SMART" id="SM00855">
    <property type="entry name" value="PGAM"/>
    <property type="match status" value="1"/>
</dbReference>
<keyword evidence="2" id="KW-1185">Reference proteome</keyword>
<dbReference type="Gene3D" id="3.40.50.1240">
    <property type="entry name" value="Phosphoglycerate mutase-like"/>
    <property type="match status" value="1"/>
</dbReference>
<dbReference type="Proteomes" id="UP001206126">
    <property type="component" value="Unassembled WGS sequence"/>
</dbReference>
<dbReference type="Pfam" id="PF00300">
    <property type="entry name" value="His_Phos_1"/>
    <property type="match status" value="1"/>
</dbReference>
<organism evidence="1 2">
    <name type="scientific">Massilia agilis</name>
    <dbReference type="NCBI Taxonomy" id="1811226"/>
    <lineage>
        <taxon>Bacteria</taxon>
        <taxon>Pseudomonadati</taxon>
        <taxon>Pseudomonadota</taxon>
        <taxon>Betaproteobacteria</taxon>
        <taxon>Burkholderiales</taxon>
        <taxon>Oxalobacteraceae</taxon>
        <taxon>Telluria group</taxon>
        <taxon>Massilia</taxon>
    </lineage>
</organism>
<dbReference type="SUPFAM" id="SSF53254">
    <property type="entry name" value="Phosphoglycerate mutase-like"/>
    <property type="match status" value="1"/>
</dbReference>
<reference evidence="1 2" key="1">
    <citation type="submission" date="2022-08" db="EMBL/GenBank/DDBJ databases">
        <title>Reclassification of Massilia species as members of the genera Telluria, Duganella, Pseudoduganella, Mokoshia gen. nov. and Zemynaea gen. nov. using orthogonal and non-orthogonal genome-based approaches.</title>
        <authorList>
            <person name="Bowman J.P."/>
        </authorList>
    </citation>
    <scope>NUCLEOTIDE SEQUENCE [LARGE SCALE GENOMIC DNA]</scope>
    <source>
        <strain evidence="1 2">JCM 31605</strain>
    </source>
</reference>
<name>A0ABT2DA19_9BURK</name>
<gene>
    <name evidence="1" type="ORF">NX774_09420</name>
</gene>
<proteinExistence type="predicted"/>
<evidence type="ECO:0000313" key="1">
    <source>
        <dbReference type="EMBL" id="MCS0808136.1"/>
    </source>
</evidence>
<dbReference type="CDD" id="cd07067">
    <property type="entry name" value="HP_PGM_like"/>
    <property type="match status" value="1"/>
</dbReference>
<dbReference type="EMBL" id="JANUHB010000002">
    <property type="protein sequence ID" value="MCS0808136.1"/>
    <property type="molecule type" value="Genomic_DNA"/>
</dbReference>
<dbReference type="InterPro" id="IPR013078">
    <property type="entry name" value="His_Pase_superF_clade-1"/>
</dbReference>
<sequence length="152" mass="17193">MELILWRHADAEDGEPDRLRELTPLGHKQAAHLADWLNVRLPEHCRILVSPATRTQQTADKLERDYDVVEQVGPGADPHAVLHAAHWPHAQGAVLVVGHQPTLGRLASKLLFGRAHDIDFPRGAVWWFEQRDPHDDYTLCLKAVMTPDMTLK</sequence>
<dbReference type="InterPro" id="IPR029033">
    <property type="entry name" value="His_PPase_superfam"/>
</dbReference>
<dbReference type="RefSeq" id="WP_258821915.1">
    <property type="nucleotide sequence ID" value="NZ_JANUHB010000002.1"/>
</dbReference>
<evidence type="ECO:0000313" key="2">
    <source>
        <dbReference type="Proteomes" id="UP001206126"/>
    </source>
</evidence>